<evidence type="ECO:0000313" key="8">
    <source>
        <dbReference type="EMBL" id="EEF58517.1"/>
    </source>
</evidence>
<evidence type="ECO:0000256" key="4">
    <source>
        <dbReference type="ARBA" id="ARBA00022777"/>
    </source>
</evidence>
<dbReference type="STRING" id="320771.Cflav_PD1244"/>
<feature type="coiled-coil region" evidence="6">
    <location>
        <begin position="511"/>
        <end position="545"/>
    </location>
</feature>
<evidence type="ECO:0000259" key="7">
    <source>
        <dbReference type="PROSITE" id="PS50109"/>
    </source>
</evidence>
<proteinExistence type="predicted"/>
<feature type="domain" description="Histidine kinase" evidence="7">
    <location>
        <begin position="562"/>
        <end position="774"/>
    </location>
</feature>
<dbReference type="InterPro" id="IPR050736">
    <property type="entry name" value="Sensor_HK_Regulatory"/>
</dbReference>
<dbReference type="PROSITE" id="PS50109">
    <property type="entry name" value="HIS_KIN"/>
    <property type="match status" value="1"/>
</dbReference>
<dbReference type="PANTHER" id="PTHR43711">
    <property type="entry name" value="TWO-COMPONENT HISTIDINE KINASE"/>
    <property type="match status" value="1"/>
</dbReference>
<dbReference type="Pfam" id="PF13589">
    <property type="entry name" value="HATPase_c_3"/>
    <property type="match status" value="1"/>
</dbReference>
<keyword evidence="9" id="KW-1185">Reference proteome</keyword>
<keyword evidence="4 8" id="KW-0418">Kinase</keyword>
<comment type="catalytic activity">
    <reaction evidence="1">
        <text>ATP + protein L-histidine = ADP + protein N-phospho-L-histidine.</text>
        <dbReference type="EC" id="2.7.13.3"/>
    </reaction>
</comment>
<dbReference type="PRINTS" id="PR00344">
    <property type="entry name" value="BCTRLSENSOR"/>
</dbReference>
<dbReference type="EMBL" id="ABOX02000042">
    <property type="protein sequence ID" value="EEF58517.1"/>
    <property type="molecule type" value="Genomic_DNA"/>
</dbReference>
<organism evidence="8 9">
    <name type="scientific">Pedosphaera parvula (strain Ellin514)</name>
    <dbReference type="NCBI Taxonomy" id="320771"/>
    <lineage>
        <taxon>Bacteria</taxon>
        <taxon>Pseudomonadati</taxon>
        <taxon>Verrucomicrobiota</taxon>
        <taxon>Pedosphaerae</taxon>
        <taxon>Pedosphaerales</taxon>
        <taxon>Pedosphaeraceae</taxon>
        <taxon>Pedosphaera</taxon>
    </lineage>
</organism>
<dbReference type="SMART" id="SM00387">
    <property type="entry name" value="HATPase_c"/>
    <property type="match status" value="1"/>
</dbReference>
<keyword evidence="6" id="KW-0175">Coiled coil</keyword>
<dbReference type="Pfam" id="PF02518">
    <property type="entry name" value="HATPase_c"/>
    <property type="match status" value="1"/>
</dbReference>
<dbReference type="InterPro" id="IPR005467">
    <property type="entry name" value="His_kinase_dom"/>
</dbReference>
<dbReference type="EC" id="2.7.13.3" evidence="2"/>
<accession>B9XNU4</accession>
<evidence type="ECO:0000256" key="1">
    <source>
        <dbReference type="ARBA" id="ARBA00000085"/>
    </source>
</evidence>
<protein>
    <recommendedName>
        <fullName evidence="2">histidine kinase</fullName>
        <ecNumber evidence="2">2.7.13.3</ecNumber>
    </recommendedName>
</protein>
<dbReference type="GO" id="GO:0004673">
    <property type="term" value="F:protein histidine kinase activity"/>
    <property type="evidence" value="ECO:0007669"/>
    <property type="project" value="UniProtKB-EC"/>
</dbReference>
<sequence length="774" mass="88530">MPNLHFKTNVLLKSIIGKDLINNDNIAVLELVKNAFDAGSRKVDISFKNILSNDDSENPIYSKHSSKIIIQDWGKGMDLGAIENRWLNIAFSEKKTKKKEFDRVLAGAKGIGRFSCDRLGHFLDIYTKTKKGPIVHLKVNWKDFEIDDAPDKRIETVPVEVAIITKSTFLKTTRFKGFNHGTILEISKLRSEWNDEKLLSLRRYLERLLNPNQAFSKTPFSLFLAAPEFNESVSGEIKNQIFTRLDFTSTSIESQVSEDGSTITTILRDKGRLIFELVEENNRFHLLKGVKAVIYYLNPYAKGYFKKMTGFDKVQFGSIFLFINGFRIPPYGEEKDDWLGLDRHKAQGYARNLGTREVVGRIEIEDPQGYYKIVSSREGVVRDTRTEQITDRKGFYFLAHRRLERYVTEGLNWDKAPDSSVRAFEQKAKEPGWKFDPSEEVYTESEKDKRLRVLQTLATTINTSPDQVIKLFINTELIKALSEEEEEKVQQIISGFSGYRNNLALATTSALKRVQALFERQKKRLESVVAEKEELAQKVDSLAGENLFLKSALSTDSKEVMALQHQIGISANRVDRKLLDLKRAIETGGNREKQYQLINVISLEIRKIQSVSRYVTKANFSVEAKWIEDDLIKFIKEYVQNVYQEYQEFKVNNTQLNIEVLCSPKLKWHTRFTPLEIIIILDNLFDNSRKAGASAVEVSCQLLKDQVLEIRVLDNGNGIIPECADKIFDFGFTTTDGSGLGLYHAKQLITKMGGEIKIGRILKKGAEIIIHLKK</sequence>
<dbReference type="PANTHER" id="PTHR43711:SF1">
    <property type="entry name" value="HISTIDINE KINASE 1"/>
    <property type="match status" value="1"/>
</dbReference>
<reference evidence="8 9" key="1">
    <citation type="journal article" date="2011" name="J. Bacteriol.">
        <title>Genome sequence of 'Pedosphaera parvula' Ellin514, an aerobic Verrucomicrobial isolate from pasture soil.</title>
        <authorList>
            <person name="Kant R."/>
            <person name="van Passel M.W."/>
            <person name="Sangwan P."/>
            <person name="Palva A."/>
            <person name="Lucas S."/>
            <person name="Copeland A."/>
            <person name="Lapidus A."/>
            <person name="Glavina Del Rio T."/>
            <person name="Dalin E."/>
            <person name="Tice H."/>
            <person name="Bruce D."/>
            <person name="Goodwin L."/>
            <person name="Pitluck S."/>
            <person name="Chertkov O."/>
            <person name="Larimer F.W."/>
            <person name="Land M.L."/>
            <person name="Hauser L."/>
            <person name="Brettin T.S."/>
            <person name="Detter J.C."/>
            <person name="Han S."/>
            <person name="de Vos W.M."/>
            <person name="Janssen P.H."/>
            <person name="Smidt H."/>
        </authorList>
    </citation>
    <scope>NUCLEOTIDE SEQUENCE [LARGE SCALE GENOMIC DNA]</scope>
    <source>
        <strain evidence="8 9">Ellin514</strain>
    </source>
</reference>
<keyword evidence="5" id="KW-0902">Two-component regulatory system</keyword>
<name>B9XNU4_PEDPL</name>
<dbReference type="Proteomes" id="UP000003688">
    <property type="component" value="Unassembled WGS sequence"/>
</dbReference>
<evidence type="ECO:0000256" key="2">
    <source>
        <dbReference type="ARBA" id="ARBA00012438"/>
    </source>
</evidence>
<dbReference type="AlphaFoldDB" id="B9XNU4"/>
<comment type="caution">
    <text evidence="8">The sequence shown here is derived from an EMBL/GenBank/DDBJ whole genome shotgun (WGS) entry which is preliminary data.</text>
</comment>
<dbReference type="OrthoDB" id="9816482at2"/>
<dbReference type="GO" id="GO:0000160">
    <property type="term" value="P:phosphorelay signal transduction system"/>
    <property type="evidence" value="ECO:0007669"/>
    <property type="project" value="UniProtKB-KW"/>
</dbReference>
<dbReference type="InterPro" id="IPR004358">
    <property type="entry name" value="Sig_transdc_His_kin-like_C"/>
</dbReference>
<evidence type="ECO:0000256" key="3">
    <source>
        <dbReference type="ARBA" id="ARBA00022679"/>
    </source>
</evidence>
<evidence type="ECO:0000313" key="9">
    <source>
        <dbReference type="Proteomes" id="UP000003688"/>
    </source>
</evidence>
<dbReference type="Gene3D" id="3.30.565.10">
    <property type="entry name" value="Histidine kinase-like ATPase, C-terminal domain"/>
    <property type="match status" value="2"/>
</dbReference>
<evidence type="ECO:0000256" key="6">
    <source>
        <dbReference type="SAM" id="Coils"/>
    </source>
</evidence>
<dbReference type="RefSeq" id="WP_007417480.1">
    <property type="nucleotide sequence ID" value="NZ_ABOX02000042.1"/>
</dbReference>
<gene>
    <name evidence="8" type="ORF">Cflav_PD1244</name>
</gene>
<keyword evidence="3" id="KW-0808">Transferase</keyword>
<dbReference type="InterPro" id="IPR036890">
    <property type="entry name" value="HATPase_C_sf"/>
</dbReference>
<dbReference type="SUPFAM" id="SSF55874">
    <property type="entry name" value="ATPase domain of HSP90 chaperone/DNA topoisomerase II/histidine kinase"/>
    <property type="match status" value="2"/>
</dbReference>
<evidence type="ECO:0000256" key="5">
    <source>
        <dbReference type="ARBA" id="ARBA00023012"/>
    </source>
</evidence>
<dbReference type="InterPro" id="IPR003594">
    <property type="entry name" value="HATPase_dom"/>
</dbReference>